<feature type="region of interest" description="Disordered" evidence="1">
    <location>
        <begin position="75"/>
        <end position="115"/>
    </location>
</feature>
<gene>
    <name evidence="2" type="ORF">TorRG33x02_241250</name>
</gene>
<dbReference type="OrthoDB" id="10472136at2759"/>
<dbReference type="InParanoid" id="A0A2P5DUG7"/>
<proteinExistence type="predicted"/>
<evidence type="ECO:0000313" key="3">
    <source>
        <dbReference type="Proteomes" id="UP000237000"/>
    </source>
</evidence>
<comment type="caution">
    <text evidence="2">The sequence shown here is derived from an EMBL/GenBank/DDBJ whole genome shotgun (WGS) entry which is preliminary data.</text>
</comment>
<evidence type="ECO:0000313" key="2">
    <source>
        <dbReference type="EMBL" id="PON76940.1"/>
    </source>
</evidence>
<reference evidence="3" key="1">
    <citation type="submission" date="2016-06" db="EMBL/GenBank/DDBJ databases">
        <title>Parallel loss of symbiosis genes in relatives of nitrogen-fixing non-legume Parasponia.</title>
        <authorList>
            <person name="Van Velzen R."/>
            <person name="Holmer R."/>
            <person name="Bu F."/>
            <person name="Rutten L."/>
            <person name="Van Zeijl A."/>
            <person name="Liu W."/>
            <person name="Santuari L."/>
            <person name="Cao Q."/>
            <person name="Sharma T."/>
            <person name="Shen D."/>
            <person name="Roswanjaya Y."/>
            <person name="Wardhani T."/>
            <person name="Kalhor M.S."/>
            <person name="Jansen J."/>
            <person name="Van den Hoogen J."/>
            <person name="Gungor B."/>
            <person name="Hartog M."/>
            <person name="Hontelez J."/>
            <person name="Verver J."/>
            <person name="Yang W.-C."/>
            <person name="Schijlen E."/>
            <person name="Repin R."/>
            <person name="Schilthuizen M."/>
            <person name="Schranz E."/>
            <person name="Heidstra R."/>
            <person name="Miyata K."/>
            <person name="Fedorova E."/>
            <person name="Kohlen W."/>
            <person name="Bisseling T."/>
            <person name="Smit S."/>
            <person name="Geurts R."/>
        </authorList>
    </citation>
    <scope>NUCLEOTIDE SEQUENCE [LARGE SCALE GENOMIC DNA]</scope>
    <source>
        <strain evidence="3">cv. RG33-2</strain>
    </source>
</reference>
<sequence>MNEACASFLGNNIGILEETEVKGASMRIRARIPINEPLRRGHRARGYTKDNTEGDVEDNCFMQYGPWLRASMAQFRGKGSPSKGNRGQPSSSPSQDTPDCSVSSGNKMVRSKVPEGSKIGQFGVDGTNNPLSGLCKEDSLLVTKLRVIEKTTEQLQSPIKEAMQEDVMQEVNDLSLMSGIQYADSPFSKEETQTLGKIFKDKLATMSLNTTKKKRRPKLHCKRYSPLKLGLGPSPRRILLRTAISQCKEKNKIQPSLAPTSEQHLGMDRKGPKRKLLDALKAKKEPFDGCGQHLFWS</sequence>
<evidence type="ECO:0000256" key="1">
    <source>
        <dbReference type="SAM" id="MobiDB-lite"/>
    </source>
</evidence>
<dbReference type="AlphaFoldDB" id="A0A2P5DUG7"/>
<dbReference type="Proteomes" id="UP000237000">
    <property type="component" value="Unassembled WGS sequence"/>
</dbReference>
<dbReference type="EMBL" id="JXTC01000248">
    <property type="protein sequence ID" value="PON76940.1"/>
    <property type="molecule type" value="Genomic_DNA"/>
</dbReference>
<feature type="compositionally biased region" description="Polar residues" evidence="1">
    <location>
        <begin position="96"/>
        <end position="106"/>
    </location>
</feature>
<accession>A0A2P5DUG7</accession>
<name>A0A2P5DUG7_TREOI</name>
<protein>
    <submittedName>
        <fullName evidence="2">Uncharacterized protein</fullName>
    </submittedName>
</protein>
<keyword evidence="3" id="KW-1185">Reference proteome</keyword>
<organism evidence="2 3">
    <name type="scientific">Trema orientale</name>
    <name type="common">Charcoal tree</name>
    <name type="synonym">Celtis orientalis</name>
    <dbReference type="NCBI Taxonomy" id="63057"/>
    <lineage>
        <taxon>Eukaryota</taxon>
        <taxon>Viridiplantae</taxon>
        <taxon>Streptophyta</taxon>
        <taxon>Embryophyta</taxon>
        <taxon>Tracheophyta</taxon>
        <taxon>Spermatophyta</taxon>
        <taxon>Magnoliopsida</taxon>
        <taxon>eudicotyledons</taxon>
        <taxon>Gunneridae</taxon>
        <taxon>Pentapetalae</taxon>
        <taxon>rosids</taxon>
        <taxon>fabids</taxon>
        <taxon>Rosales</taxon>
        <taxon>Cannabaceae</taxon>
        <taxon>Trema</taxon>
    </lineage>
</organism>